<accession>A0AAV5HKF0</accession>
<sequence>MATAKVATFTHQPSFMGILFLVLIFTTAGLTSALQAPTCLGPCSAVSNCQASCVAKGFPNGGVCAGFLGSGLACCCF</sequence>
<keyword evidence="5" id="KW-1015">Disulfide bond</keyword>
<keyword evidence="4" id="KW-0611">Plant defense</keyword>
<name>A0AAV5HKF0_9ROSI</name>
<evidence type="ECO:0000256" key="3">
    <source>
        <dbReference type="ARBA" id="ARBA00022577"/>
    </source>
</evidence>
<evidence type="ECO:0000313" key="7">
    <source>
        <dbReference type="EMBL" id="GKU86144.1"/>
    </source>
</evidence>
<comment type="similarity">
    <text evidence="1">Belongs to the DEFL family.</text>
</comment>
<keyword evidence="2" id="KW-0929">Antimicrobial</keyword>
<keyword evidence="6" id="KW-0732">Signal</keyword>
<organism evidence="7 8">
    <name type="scientific">Rubroshorea leprosula</name>
    <dbReference type="NCBI Taxonomy" id="152421"/>
    <lineage>
        <taxon>Eukaryota</taxon>
        <taxon>Viridiplantae</taxon>
        <taxon>Streptophyta</taxon>
        <taxon>Embryophyta</taxon>
        <taxon>Tracheophyta</taxon>
        <taxon>Spermatophyta</taxon>
        <taxon>Magnoliopsida</taxon>
        <taxon>eudicotyledons</taxon>
        <taxon>Gunneridae</taxon>
        <taxon>Pentapetalae</taxon>
        <taxon>rosids</taxon>
        <taxon>malvids</taxon>
        <taxon>Malvales</taxon>
        <taxon>Dipterocarpaceae</taxon>
        <taxon>Rubroshorea</taxon>
    </lineage>
</organism>
<comment type="caution">
    <text evidence="7">The sequence shown here is derived from an EMBL/GenBank/DDBJ whole genome shotgun (WGS) entry which is preliminary data.</text>
</comment>
<evidence type="ECO:0000256" key="5">
    <source>
        <dbReference type="ARBA" id="ARBA00023157"/>
    </source>
</evidence>
<gene>
    <name evidence="7" type="ORF">SLEP1_g707</name>
</gene>
<protein>
    <submittedName>
        <fullName evidence="7">Uncharacterized protein</fullName>
    </submittedName>
</protein>
<reference evidence="7 8" key="1">
    <citation type="journal article" date="2021" name="Commun. Biol.">
        <title>The genome of Shorea leprosula (Dipterocarpaceae) highlights the ecological relevance of drought in aseasonal tropical rainforests.</title>
        <authorList>
            <person name="Ng K.K.S."/>
            <person name="Kobayashi M.J."/>
            <person name="Fawcett J.A."/>
            <person name="Hatakeyama M."/>
            <person name="Paape T."/>
            <person name="Ng C.H."/>
            <person name="Ang C.C."/>
            <person name="Tnah L.H."/>
            <person name="Lee C.T."/>
            <person name="Nishiyama T."/>
            <person name="Sese J."/>
            <person name="O'Brien M.J."/>
            <person name="Copetti D."/>
            <person name="Mohd Noor M.I."/>
            <person name="Ong R.C."/>
            <person name="Putra M."/>
            <person name="Sireger I.Z."/>
            <person name="Indrioko S."/>
            <person name="Kosugi Y."/>
            <person name="Izuno A."/>
            <person name="Isagi Y."/>
            <person name="Lee S.L."/>
            <person name="Shimizu K.K."/>
        </authorList>
    </citation>
    <scope>NUCLEOTIDE SEQUENCE [LARGE SCALE GENOMIC DNA]</scope>
    <source>
        <strain evidence="7">214</strain>
    </source>
</reference>
<feature type="signal peptide" evidence="6">
    <location>
        <begin position="1"/>
        <end position="33"/>
    </location>
</feature>
<dbReference type="GO" id="GO:0031640">
    <property type="term" value="P:killing of cells of another organism"/>
    <property type="evidence" value="ECO:0007669"/>
    <property type="project" value="UniProtKB-KW"/>
</dbReference>
<proteinExistence type="inferred from homology"/>
<evidence type="ECO:0000313" key="8">
    <source>
        <dbReference type="Proteomes" id="UP001054252"/>
    </source>
</evidence>
<dbReference type="EMBL" id="BPVZ01000001">
    <property type="protein sequence ID" value="GKU86144.1"/>
    <property type="molecule type" value="Genomic_DNA"/>
</dbReference>
<keyword evidence="8" id="KW-1185">Reference proteome</keyword>
<feature type="chain" id="PRO_5043730596" evidence="6">
    <location>
        <begin position="34"/>
        <end position="77"/>
    </location>
</feature>
<dbReference type="AlphaFoldDB" id="A0AAV5HKF0"/>
<dbReference type="GO" id="GO:0050832">
    <property type="term" value="P:defense response to fungus"/>
    <property type="evidence" value="ECO:0007669"/>
    <property type="project" value="UniProtKB-KW"/>
</dbReference>
<evidence type="ECO:0000256" key="6">
    <source>
        <dbReference type="SAM" id="SignalP"/>
    </source>
</evidence>
<keyword evidence="3" id="KW-0295">Fungicide</keyword>
<evidence type="ECO:0000256" key="1">
    <source>
        <dbReference type="ARBA" id="ARBA00006722"/>
    </source>
</evidence>
<dbReference type="Proteomes" id="UP001054252">
    <property type="component" value="Unassembled WGS sequence"/>
</dbReference>
<evidence type="ECO:0000256" key="4">
    <source>
        <dbReference type="ARBA" id="ARBA00022821"/>
    </source>
</evidence>
<evidence type="ECO:0000256" key="2">
    <source>
        <dbReference type="ARBA" id="ARBA00022529"/>
    </source>
</evidence>
<dbReference type="Pfam" id="PF25052">
    <property type="entry name" value="AtDEF-like"/>
    <property type="match status" value="1"/>
</dbReference>
<dbReference type="InterPro" id="IPR010851">
    <property type="entry name" value="DEFL"/>
</dbReference>